<evidence type="ECO:0000313" key="2">
    <source>
        <dbReference type="Proteomes" id="UP000317624"/>
    </source>
</evidence>
<organism evidence="1 2">
    <name type="scientific">Hymenobacter setariae</name>
    <dbReference type="NCBI Taxonomy" id="2594794"/>
    <lineage>
        <taxon>Bacteria</taxon>
        <taxon>Pseudomonadati</taxon>
        <taxon>Bacteroidota</taxon>
        <taxon>Cytophagia</taxon>
        <taxon>Cytophagales</taxon>
        <taxon>Hymenobacteraceae</taxon>
        <taxon>Hymenobacter</taxon>
    </lineage>
</organism>
<dbReference type="Proteomes" id="UP000317624">
    <property type="component" value="Unassembled WGS sequence"/>
</dbReference>
<protein>
    <submittedName>
        <fullName evidence="1">Uncharacterized protein</fullName>
    </submittedName>
</protein>
<comment type="caution">
    <text evidence="1">The sequence shown here is derived from an EMBL/GenBank/DDBJ whole genome shotgun (WGS) entry which is preliminary data.</text>
</comment>
<accession>A0A558BT33</accession>
<reference evidence="1 2" key="1">
    <citation type="submission" date="2019-07" db="EMBL/GenBank/DDBJ databases">
        <title>Hymenobacter sp. straun FUR1 Genome sequencing and assembly.</title>
        <authorList>
            <person name="Chhetri G."/>
        </authorList>
    </citation>
    <scope>NUCLEOTIDE SEQUENCE [LARGE SCALE GENOMIC DNA]</scope>
    <source>
        <strain evidence="1 2">Fur1</strain>
    </source>
</reference>
<proteinExistence type="predicted"/>
<dbReference type="EMBL" id="VMRJ01000004">
    <property type="protein sequence ID" value="TVT39652.1"/>
    <property type="molecule type" value="Genomic_DNA"/>
</dbReference>
<name>A0A558BT33_9BACT</name>
<gene>
    <name evidence="1" type="ORF">FNT36_18600</name>
</gene>
<evidence type="ECO:0000313" key="1">
    <source>
        <dbReference type="EMBL" id="TVT39652.1"/>
    </source>
</evidence>
<dbReference type="RefSeq" id="WP_144850727.1">
    <property type="nucleotide sequence ID" value="NZ_VMRJ01000004.1"/>
</dbReference>
<keyword evidence="2" id="KW-1185">Reference proteome</keyword>
<dbReference type="AlphaFoldDB" id="A0A558BT33"/>
<sequence length="84" mass="9417">MRSGGSILFALTNITTEARIFAGEAATNVGDGWAGFRIGRTYQLQVTHRQDGNIGVKLGYQEQERLGVEPLVLMKGQFEQWFRK</sequence>